<comment type="caution">
    <text evidence="1">The sequence shown here is derived from an EMBL/GenBank/DDBJ whole genome shotgun (WGS) entry which is preliminary data.</text>
</comment>
<accession>A0ABU6TUQ0</accession>
<proteinExistence type="predicted"/>
<keyword evidence="2" id="KW-1185">Reference proteome</keyword>
<sequence>MAMFLQATMNIHVSALCSVLTEDTLIPPVSGNGFLNGSNCLPTVAIIQKHLLKLCGFNRETGRFPKLRSLGLHISSVHKDNVQHELLSTLQRLIHLKKLQLFFELKKYKGPKPSNNKMVCHIGCKEIELLQSLQHLSNLSTLNIYNAFDISTCGISFPPCITKLKLTGISFMNDDGMNAIGNLTRLRLLRLMGDGKFDDPFEINCSADNFSQLQVFQMKWLNVHKWKLGNGVLGTRVTVTTE</sequence>
<gene>
    <name evidence="1" type="ORF">PIB30_089443</name>
</gene>
<name>A0ABU6TUQ0_9FABA</name>
<dbReference type="SUPFAM" id="SSF52047">
    <property type="entry name" value="RNI-like"/>
    <property type="match status" value="1"/>
</dbReference>
<dbReference type="InterPro" id="IPR032675">
    <property type="entry name" value="LRR_dom_sf"/>
</dbReference>
<dbReference type="Gene3D" id="3.80.10.10">
    <property type="entry name" value="Ribonuclease Inhibitor"/>
    <property type="match status" value="1"/>
</dbReference>
<organism evidence="1 2">
    <name type="scientific">Stylosanthes scabra</name>
    <dbReference type="NCBI Taxonomy" id="79078"/>
    <lineage>
        <taxon>Eukaryota</taxon>
        <taxon>Viridiplantae</taxon>
        <taxon>Streptophyta</taxon>
        <taxon>Embryophyta</taxon>
        <taxon>Tracheophyta</taxon>
        <taxon>Spermatophyta</taxon>
        <taxon>Magnoliopsida</taxon>
        <taxon>eudicotyledons</taxon>
        <taxon>Gunneridae</taxon>
        <taxon>Pentapetalae</taxon>
        <taxon>rosids</taxon>
        <taxon>fabids</taxon>
        <taxon>Fabales</taxon>
        <taxon>Fabaceae</taxon>
        <taxon>Papilionoideae</taxon>
        <taxon>50 kb inversion clade</taxon>
        <taxon>dalbergioids sensu lato</taxon>
        <taxon>Dalbergieae</taxon>
        <taxon>Pterocarpus clade</taxon>
        <taxon>Stylosanthes</taxon>
    </lineage>
</organism>
<dbReference type="EMBL" id="JASCZI010092294">
    <property type="protein sequence ID" value="MED6152185.1"/>
    <property type="molecule type" value="Genomic_DNA"/>
</dbReference>
<reference evidence="1 2" key="1">
    <citation type="journal article" date="2023" name="Plants (Basel)">
        <title>Bridging the Gap: Combining Genomics and Transcriptomics Approaches to Understand Stylosanthes scabra, an Orphan Legume from the Brazilian Caatinga.</title>
        <authorList>
            <person name="Ferreira-Neto J.R.C."/>
            <person name="da Silva M.D."/>
            <person name="Binneck E."/>
            <person name="de Melo N.F."/>
            <person name="da Silva R.H."/>
            <person name="de Melo A.L.T.M."/>
            <person name="Pandolfi V."/>
            <person name="Bustamante F.O."/>
            <person name="Brasileiro-Vidal A.C."/>
            <person name="Benko-Iseppon A.M."/>
        </authorList>
    </citation>
    <scope>NUCLEOTIDE SEQUENCE [LARGE SCALE GENOMIC DNA]</scope>
    <source>
        <tissue evidence="1">Leaves</tissue>
    </source>
</reference>
<evidence type="ECO:0000313" key="2">
    <source>
        <dbReference type="Proteomes" id="UP001341840"/>
    </source>
</evidence>
<protein>
    <submittedName>
        <fullName evidence="1">Uncharacterized protein</fullName>
    </submittedName>
</protein>
<evidence type="ECO:0000313" key="1">
    <source>
        <dbReference type="EMBL" id="MED6152185.1"/>
    </source>
</evidence>
<dbReference type="Proteomes" id="UP001341840">
    <property type="component" value="Unassembled WGS sequence"/>
</dbReference>